<evidence type="ECO:0000313" key="9">
    <source>
        <dbReference type="EMBL" id="CRH07262.1"/>
    </source>
</evidence>
<sequence length="420" mass="47050">MTEPKKNKLVFKKKAQSEPQAMDGAEPWLIGVVDDEPHLLEITRQVLQQFVFQGRPVRLVEGNSAKEAMQLVEAHPQMAVLLLDVVMESDHAGLDVVNHIRSKLNNQTLRILLRTGQAGLFPEEEVFEKYDINDYLDKAELTSHRLKTALKVACRSFGTMKKLESAYLREERLRQAAEETSKARSGFVASMGHELRSPTHSILSFTQMIKMDLEAAEMDADVKKNVLDYIDFSRASSERLVSLINNLLDLSKLEAGHMSFNFHKGPLSDPMSFAQQEMLPRLQERDLTLSMPENSQSITCCYDMGKVIQILVNLLSNAIKFSPEGGTITLRCEVLVDNVQITVADEGRGVPAEELDSIFDQYAQASSNMEQDGGTGLGLAICREIVYQHQGRIWAENRSEGSGAQFHFTLPLECPNPLLN</sequence>
<feature type="domain" description="Response regulatory" evidence="8">
    <location>
        <begin position="29"/>
        <end position="153"/>
    </location>
</feature>
<evidence type="ECO:0000259" key="7">
    <source>
        <dbReference type="PROSITE" id="PS50109"/>
    </source>
</evidence>
<dbReference type="AlphaFoldDB" id="A0A1S7LJW7"/>
<dbReference type="InterPro" id="IPR004358">
    <property type="entry name" value="Sig_transdc_His_kin-like_C"/>
</dbReference>
<dbReference type="PANTHER" id="PTHR43047">
    <property type="entry name" value="TWO-COMPONENT HISTIDINE PROTEIN KINASE"/>
    <property type="match status" value="1"/>
</dbReference>
<evidence type="ECO:0000256" key="2">
    <source>
        <dbReference type="ARBA" id="ARBA00012438"/>
    </source>
</evidence>
<dbReference type="PROSITE" id="PS50109">
    <property type="entry name" value="HIS_KIN"/>
    <property type="match status" value="1"/>
</dbReference>
<dbReference type="InterPro" id="IPR003594">
    <property type="entry name" value="HATPase_dom"/>
</dbReference>
<dbReference type="PRINTS" id="PR00344">
    <property type="entry name" value="BCTRLSENSOR"/>
</dbReference>
<keyword evidence="5 9" id="KW-0418">Kinase</keyword>
<dbReference type="EMBL" id="LO017727">
    <property type="protein sequence ID" value="CRH07262.1"/>
    <property type="molecule type" value="Genomic_DNA"/>
</dbReference>
<dbReference type="Gene3D" id="1.10.287.130">
    <property type="match status" value="1"/>
</dbReference>
<dbReference type="Pfam" id="PF00512">
    <property type="entry name" value="HisKA"/>
    <property type="match status" value="1"/>
</dbReference>
<dbReference type="SMART" id="SM00448">
    <property type="entry name" value="REC"/>
    <property type="match status" value="1"/>
</dbReference>
<dbReference type="GO" id="GO:0000155">
    <property type="term" value="F:phosphorelay sensor kinase activity"/>
    <property type="evidence" value="ECO:0007669"/>
    <property type="project" value="InterPro"/>
</dbReference>
<evidence type="ECO:0000256" key="3">
    <source>
        <dbReference type="ARBA" id="ARBA00022553"/>
    </source>
</evidence>
<dbReference type="InterPro" id="IPR011006">
    <property type="entry name" value="CheY-like_superfamily"/>
</dbReference>
<keyword evidence="3 6" id="KW-0597">Phosphoprotein</keyword>
<feature type="modified residue" description="4-aspartylphosphate" evidence="6">
    <location>
        <position position="84"/>
    </location>
</feature>
<gene>
    <name evidence="9" type="ORF">MAGMO_3121</name>
</gene>
<keyword evidence="4" id="KW-0808">Transferase</keyword>
<dbReference type="GO" id="GO:0009927">
    <property type="term" value="F:histidine phosphotransfer kinase activity"/>
    <property type="evidence" value="ECO:0007669"/>
    <property type="project" value="TreeGrafter"/>
</dbReference>
<reference evidence="9" key="1">
    <citation type="submission" date="2015-04" db="EMBL/GenBank/DDBJ databases">
        <authorList>
            <person name="Syromyatnikov M.Y."/>
            <person name="Popov V.N."/>
        </authorList>
    </citation>
    <scope>NUCLEOTIDE SEQUENCE</scope>
    <source>
        <strain evidence="9">MO-1</strain>
    </source>
</reference>
<dbReference type="EC" id="2.7.13.3" evidence="2"/>
<dbReference type="Gene3D" id="3.40.50.2300">
    <property type="match status" value="1"/>
</dbReference>
<dbReference type="PROSITE" id="PS50110">
    <property type="entry name" value="RESPONSE_REGULATORY"/>
    <property type="match status" value="1"/>
</dbReference>
<dbReference type="SMART" id="SM00387">
    <property type="entry name" value="HATPase_c"/>
    <property type="match status" value="1"/>
</dbReference>
<evidence type="ECO:0000256" key="5">
    <source>
        <dbReference type="ARBA" id="ARBA00022777"/>
    </source>
</evidence>
<dbReference type="InterPro" id="IPR005467">
    <property type="entry name" value="His_kinase_dom"/>
</dbReference>
<dbReference type="InterPro" id="IPR001789">
    <property type="entry name" value="Sig_transdc_resp-reg_receiver"/>
</dbReference>
<dbReference type="GO" id="GO:0005886">
    <property type="term" value="C:plasma membrane"/>
    <property type="evidence" value="ECO:0007669"/>
    <property type="project" value="TreeGrafter"/>
</dbReference>
<dbReference type="PANTHER" id="PTHR43047:SF72">
    <property type="entry name" value="OSMOSENSING HISTIDINE PROTEIN KINASE SLN1"/>
    <property type="match status" value="1"/>
</dbReference>
<dbReference type="CDD" id="cd00082">
    <property type="entry name" value="HisKA"/>
    <property type="match status" value="1"/>
</dbReference>
<evidence type="ECO:0000259" key="8">
    <source>
        <dbReference type="PROSITE" id="PS50110"/>
    </source>
</evidence>
<comment type="catalytic activity">
    <reaction evidence="1">
        <text>ATP + protein L-histidine = ADP + protein N-phospho-L-histidine.</text>
        <dbReference type="EC" id="2.7.13.3"/>
    </reaction>
</comment>
<dbReference type="Pfam" id="PF00072">
    <property type="entry name" value="Response_reg"/>
    <property type="match status" value="1"/>
</dbReference>
<organism evidence="9">
    <name type="scientific">Magnetococcus massalia (strain MO-1)</name>
    <dbReference type="NCBI Taxonomy" id="451514"/>
    <lineage>
        <taxon>Bacteria</taxon>
        <taxon>Pseudomonadati</taxon>
        <taxon>Pseudomonadota</taxon>
        <taxon>Magnetococcia</taxon>
        <taxon>Magnetococcales</taxon>
        <taxon>Magnetococcaceae</taxon>
        <taxon>Magnetococcus</taxon>
    </lineage>
</organism>
<evidence type="ECO:0000256" key="1">
    <source>
        <dbReference type="ARBA" id="ARBA00000085"/>
    </source>
</evidence>
<dbReference type="InterPro" id="IPR003661">
    <property type="entry name" value="HisK_dim/P_dom"/>
</dbReference>
<proteinExistence type="predicted"/>
<dbReference type="SMART" id="SM00388">
    <property type="entry name" value="HisKA"/>
    <property type="match status" value="1"/>
</dbReference>
<dbReference type="Pfam" id="PF02518">
    <property type="entry name" value="HATPase_c"/>
    <property type="match status" value="1"/>
</dbReference>
<dbReference type="SUPFAM" id="SSF52172">
    <property type="entry name" value="CheY-like"/>
    <property type="match status" value="1"/>
</dbReference>
<evidence type="ECO:0000256" key="6">
    <source>
        <dbReference type="PROSITE-ProRule" id="PRU00169"/>
    </source>
</evidence>
<name>A0A1S7LJW7_MAGMO</name>
<dbReference type="InterPro" id="IPR036890">
    <property type="entry name" value="HATPase_C_sf"/>
</dbReference>
<feature type="domain" description="Histidine kinase" evidence="7">
    <location>
        <begin position="190"/>
        <end position="414"/>
    </location>
</feature>
<dbReference type="FunFam" id="3.30.565.10:FF:000006">
    <property type="entry name" value="Sensor histidine kinase WalK"/>
    <property type="match status" value="1"/>
</dbReference>
<dbReference type="InterPro" id="IPR036097">
    <property type="entry name" value="HisK_dim/P_sf"/>
</dbReference>
<evidence type="ECO:0000256" key="4">
    <source>
        <dbReference type="ARBA" id="ARBA00022679"/>
    </source>
</evidence>
<accession>A0A1S7LJW7</accession>
<dbReference type="SUPFAM" id="SSF55874">
    <property type="entry name" value="ATPase domain of HSP90 chaperone/DNA topoisomerase II/histidine kinase"/>
    <property type="match status" value="1"/>
</dbReference>
<dbReference type="Gene3D" id="3.30.565.10">
    <property type="entry name" value="Histidine kinase-like ATPase, C-terminal domain"/>
    <property type="match status" value="1"/>
</dbReference>
<dbReference type="SUPFAM" id="SSF47384">
    <property type="entry name" value="Homodimeric domain of signal transducing histidine kinase"/>
    <property type="match status" value="1"/>
</dbReference>
<protein>
    <recommendedName>
        <fullName evidence="2">histidine kinase</fullName>
        <ecNumber evidence="2">2.7.13.3</ecNumber>
    </recommendedName>
</protein>